<dbReference type="EMBL" id="JAEKFT010000054">
    <property type="protein sequence ID" value="MBT0964119.1"/>
    <property type="molecule type" value="Genomic_DNA"/>
</dbReference>
<evidence type="ECO:0000313" key="4">
    <source>
        <dbReference type="Proteomes" id="UP000694660"/>
    </source>
</evidence>
<keyword evidence="4" id="KW-1185">Reference proteome</keyword>
<dbReference type="NCBIfam" id="TIGR00654">
    <property type="entry name" value="PhzF_family"/>
    <property type="match status" value="1"/>
</dbReference>
<dbReference type="RefSeq" id="WP_214364040.1">
    <property type="nucleotide sequence ID" value="NZ_JAEKFT010000054.1"/>
</dbReference>
<keyword evidence="2" id="KW-0413">Isomerase</keyword>
<comment type="similarity">
    <text evidence="1">Belongs to the PhzF family.</text>
</comment>
<sequence>MRALPCFLYDAFAEHRFGGNVAGVVLLDAPVPDDAELQALAAELAAPTTGFVEMLDADRYRVRFFSPSAEMAMCGHVTIGVACALLDEGLITGDRFTQETAAGPVALTLTDRHPHPRVDMAQRLPMFDERALPTAELAAALGVDETAFDPALRPGRASTGLRHVFIALRHDHDLATLRRDDAALFALSRVHGIDTLGVFALIDSRPGLCRVQLRDLCHGVGNPEESASGTTNGALASFLFHRGVLTAADGTATLQATQGRDMGRPANITTRLGIVSGAISHVAVGGSAVRTLAGTLYL</sequence>
<reference evidence="4" key="1">
    <citation type="journal article" date="2022" name="ISME J.">
        <title>Genetic and phylogenetic analysis of dissimilatory iodate-reducing bacteria identifies potential niches across the world's oceans.</title>
        <authorList>
            <person name="Reyes-Umana V."/>
            <person name="Henning Z."/>
            <person name="Lee K."/>
            <person name="Barnum T.P."/>
            <person name="Coates J.D."/>
        </authorList>
    </citation>
    <scope>NUCLEOTIDE SEQUENCE [LARGE SCALE GENOMIC DNA]</scope>
    <source>
        <strain evidence="4">IR12</strain>
    </source>
</reference>
<dbReference type="GO" id="GO:0005737">
    <property type="term" value="C:cytoplasm"/>
    <property type="evidence" value="ECO:0007669"/>
    <property type="project" value="TreeGrafter"/>
</dbReference>
<dbReference type="GO" id="GO:0016853">
    <property type="term" value="F:isomerase activity"/>
    <property type="evidence" value="ECO:0007669"/>
    <property type="project" value="UniProtKB-KW"/>
</dbReference>
<gene>
    <name evidence="3" type="ORF">I8J34_23320</name>
</gene>
<evidence type="ECO:0000256" key="1">
    <source>
        <dbReference type="ARBA" id="ARBA00008270"/>
    </source>
</evidence>
<accession>A0A944HAB3</accession>
<dbReference type="PANTHER" id="PTHR13774">
    <property type="entry name" value="PHENAZINE BIOSYNTHESIS PROTEIN"/>
    <property type="match status" value="1"/>
</dbReference>
<evidence type="ECO:0000313" key="3">
    <source>
        <dbReference type="EMBL" id="MBT0964119.1"/>
    </source>
</evidence>
<organism evidence="3 4">
    <name type="scientific">Denitromonas iodatirespirans</name>
    <dbReference type="NCBI Taxonomy" id="2795389"/>
    <lineage>
        <taxon>Bacteria</taxon>
        <taxon>Pseudomonadati</taxon>
        <taxon>Pseudomonadota</taxon>
        <taxon>Betaproteobacteria</taxon>
        <taxon>Rhodocyclales</taxon>
        <taxon>Zoogloeaceae</taxon>
        <taxon>Denitromonas</taxon>
    </lineage>
</organism>
<dbReference type="AlphaFoldDB" id="A0A944HAB3"/>
<dbReference type="PANTHER" id="PTHR13774:SF39">
    <property type="entry name" value="BIOSYNTHESIS PROTEIN, PUTATIVE-RELATED"/>
    <property type="match status" value="1"/>
</dbReference>
<dbReference type="Proteomes" id="UP000694660">
    <property type="component" value="Unassembled WGS sequence"/>
</dbReference>
<dbReference type="PIRSF" id="PIRSF016184">
    <property type="entry name" value="PhzC_PhzF"/>
    <property type="match status" value="1"/>
</dbReference>
<evidence type="ECO:0000256" key="2">
    <source>
        <dbReference type="ARBA" id="ARBA00023235"/>
    </source>
</evidence>
<proteinExistence type="inferred from homology"/>
<comment type="caution">
    <text evidence="3">The sequence shown here is derived from an EMBL/GenBank/DDBJ whole genome shotgun (WGS) entry which is preliminary data.</text>
</comment>
<dbReference type="Gene3D" id="3.10.310.10">
    <property type="entry name" value="Diaminopimelate Epimerase, Chain A, domain 1"/>
    <property type="match status" value="2"/>
</dbReference>
<name>A0A944HAB3_DENI1</name>
<protein>
    <submittedName>
        <fullName evidence="3">PhzF family phenazine biosynthesis protein</fullName>
    </submittedName>
</protein>
<dbReference type="Pfam" id="PF02567">
    <property type="entry name" value="PhzC-PhzF"/>
    <property type="match status" value="1"/>
</dbReference>
<dbReference type="SUPFAM" id="SSF54506">
    <property type="entry name" value="Diaminopimelate epimerase-like"/>
    <property type="match status" value="1"/>
</dbReference>
<dbReference type="InterPro" id="IPR003719">
    <property type="entry name" value="Phenazine_PhzF-like"/>
</dbReference>